<comment type="caution">
    <text evidence="2">The sequence shown here is derived from an EMBL/GenBank/DDBJ whole genome shotgun (WGS) entry which is preliminary data.</text>
</comment>
<evidence type="ECO:0000256" key="1">
    <source>
        <dbReference type="SAM" id="MobiDB-lite"/>
    </source>
</evidence>
<reference evidence="2 3" key="1">
    <citation type="journal article" date="2014" name="Am. J. Bot.">
        <title>Genome assembly and annotation for red clover (Trifolium pratense; Fabaceae).</title>
        <authorList>
            <person name="Istvanek J."/>
            <person name="Jaros M."/>
            <person name="Krenek A."/>
            <person name="Repkova J."/>
        </authorList>
    </citation>
    <scope>NUCLEOTIDE SEQUENCE [LARGE SCALE GENOMIC DNA]</scope>
    <source>
        <strain evidence="3">cv. Tatra</strain>
        <tissue evidence="2">Young leaves</tissue>
    </source>
</reference>
<name>A0A2K3JMA5_TRIPR</name>
<evidence type="ECO:0000313" key="3">
    <source>
        <dbReference type="Proteomes" id="UP000236291"/>
    </source>
</evidence>
<accession>A0A2K3JMA5</accession>
<dbReference type="Proteomes" id="UP000236291">
    <property type="component" value="Unassembled WGS sequence"/>
</dbReference>
<proteinExistence type="predicted"/>
<feature type="compositionally biased region" description="Basic residues" evidence="1">
    <location>
        <begin position="58"/>
        <end position="67"/>
    </location>
</feature>
<feature type="non-terminal residue" evidence="2">
    <location>
        <position position="1"/>
    </location>
</feature>
<gene>
    <name evidence="2" type="ORF">L195_g048793</name>
</gene>
<protein>
    <submittedName>
        <fullName evidence="2">Uncharacterized protein</fullName>
    </submittedName>
</protein>
<organism evidence="2 3">
    <name type="scientific">Trifolium pratense</name>
    <name type="common">Red clover</name>
    <dbReference type="NCBI Taxonomy" id="57577"/>
    <lineage>
        <taxon>Eukaryota</taxon>
        <taxon>Viridiplantae</taxon>
        <taxon>Streptophyta</taxon>
        <taxon>Embryophyta</taxon>
        <taxon>Tracheophyta</taxon>
        <taxon>Spermatophyta</taxon>
        <taxon>Magnoliopsida</taxon>
        <taxon>eudicotyledons</taxon>
        <taxon>Gunneridae</taxon>
        <taxon>Pentapetalae</taxon>
        <taxon>rosids</taxon>
        <taxon>fabids</taxon>
        <taxon>Fabales</taxon>
        <taxon>Fabaceae</taxon>
        <taxon>Papilionoideae</taxon>
        <taxon>50 kb inversion clade</taxon>
        <taxon>NPAAA clade</taxon>
        <taxon>Hologalegina</taxon>
        <taxon>IRL clade</taxon>
        <taxon>Trifolieae</taxon>
        <taxon>Trifolium</taxon>
    </lineage>
</organism>
<feature type="region of interest" description="Disordered" evidence="1">
    <location>
        <begin position="48"/>
        <end position="111"/>
    </location>
</feature>
<sequence>KSAAKIVVYKFGSDDVCEGADSYENFVVSDTRDDETAAKIVYKFGSDELEGGGSGNLGKKKTQKKRKRDETRRQRGPSFVRSINYNDKSPHPTQKLYPSAKLVRSYGLNRN</sequence>
<evidence type="ECO:0000313" key="2">
    <source>
        <dbReference type="EMBL" id="PNX55166.1"/>
    </source>
</evidence>
<reference evidence="2 3" key="2">
    <citation type="journal article" date="2017" name="Front. Plant Sci.">
        <title>Gene Classification and Mining of Molecular Markers Useful in Red Clover (Trifolium pratense) Breeding.</title>
        <authorList>
            <person name="Istvanek J."/>
            <person name="Dluhosova J."/>
            <person name="Dluhos P."/>
            <person name="Patkova L."/>
            <person name="Nedelnik J."/>
            <person name="Repkova J."/>
        </authorList>
    </citation>
    <scope>NUCLEOTIDE SEQUENCE [LARGE SCALE GENOMIC DNA]</scope>
    <source>
        <strain evidence="3">cv. Tatra</strain>
        <tissue evidence="2">Young leaves</tissue>
    </source>
</reference>
<dbReference type="AlphaFoldDB" id="A0A2K3JMA5"/>
<dbReference type="EMBL" id="ASHM01070513">
    <property type="protein sequence ID" value="PNX55166.1"/>
    <property type="molecule type" value="Genomic_DNA"/>
</dbReference>